<keyword evidence="7" id="KW-0067">ATP-binding</keyword>
<proteinExistence type="predicted"/>
<dbReference type="EMBL" id="BJMH01000022">
    <property type="protein sequence ID" value="GEB34343.1"/>
    <property type="molecule type" value="Genomic_DNA"/>
</dbReference>
<dbReference type="EC" id="2.7.13.3" evidence="2"/>
<dbReference type="PANTHER" id="PTHR43711">
    <property type="entry name" value="TWO-COMPONENT HISTIDINE KINASE"/>
    <property type="match status" value="1"/>
</dbReference>
<comment type="catalytic activity">
    <reaction evidence="1">
        <text>ATP + protein L-histidine = ADP + protein N-phospho-L-histidine.</text>
        <dbReference type="EC" id="2.7.13.3"/>
    </reaction>
</comment>
<accession>A0A4Y3PLN1</accession>
<evidence type="ECO:0000313" key="11">
    <source>
        <dbReference type="Proteomes" id="UP000316882"/>
    </source>
</evidence>
<dbReference type="Proteomes" id="UP000316882">
    <property type="component" value="Unassembled WGS sequence"/>
</dbReference>
<dbReference type="SUPFAM" id="SSF55874">
    <property type="entry name" value="ATPase domain of HSP90 chaperone/DNA topoisomerase II/histidine kinase"/>
    <property type="match status" value="1"/>
</dbReference>
<dbReference type="GO" id="GO:0005524">
    <property type="term" value="F:ATP binding"/>
    <property type="evidence" value="ECO:0007669"/>
    <property type="project" value="UniProtKB-KW"/>
</dbReference>
<evidence type="ECO:0000256" key="1">
    <source>
        <dbReference type="ARBA" id="ARBA00000085"/>
    </source>
</evidence>
<reference evidence="10 11" key="1">
    <citation type="submission" date="2019-06" db="EMBL/GenBank/DDBJ databases">
        <title>Whole genome shotgun sequence of Brevibacillus parabrevis NBRC 12334.</title>
        <authorList>
            <person name="Hosoyama A."/>
            <person name="Uohara A."/>
            <person name="Ohji S."/>
            <person name="Ichikawa N."/>
        </authorList>
    </citation>
    <scope>NUCLEOTIDE SEQUENCE [LARGE SCALE GENOMIC DNA]</scope>
    <source>
        <strain evidence="10 11">NBRC 12334</strain>
    </source>
</reference>
<dbReference type="InterPro" id="IPR036097">
    <property type="entry name" value="HisK_dim/P_sf"/>
</dbReference>
<evidence type="ECO:0000256" key="4">
    <source>
        <dbReference type="ARBA" id="ARBA00022679"/>
    </source>
</evidence>
<evidence type="ECO:0000256" key="7">
    <source>
        <dbReference type="ARBA" id="ARBA00022840"/>
    </source>
</evidence>
<comment type="caution">
    <text evidence="10">The sequence shown here is derived from an EMBL/GenBank/DDBJ whole genome shotgun (WGS) entry which is preliminary data.</text>
</comment>
<keyword evidence="3" id="KW-0597">Phosphoprotein</keyword>
<dbReference type="Pfam" id="PF02518">
    <property type="entry name" value="HATPase_c"/>
    <property type="match status" value="1"/>
</dbReference>
<evidence type="ECO:0000313" key="10">
    <source>
        <dbReference type="EMBL" id="GEB34343.1"/>
    </source>
</evidence>
<dbReference type="CDD" id="cd00075">
    <property type="entry name" value="HATPase"/>
    <property type="match status" value="1"/>
</dbReference>
<evidence type="ECO:0000256" key="5">
    <source>
        <dbReference type="ARBA" id="ARBA00022741"/>
    </source>
</evidence>
<evidence type="ECO:0000256" key="2">
    <source>
        <dbReference type="ARBA" id="ARBA00012438"/>
    </source>
</evidence>
<keyword evidence="11" id="KW-1185">Reference proteome</keyword>
<dbReference type="InterPro" id="IPR036890">
    <property type="entry name" value="HATPase_C_sf"/>
</dbReference>
<dbReference type="AlphaFoldDB" id="A0A4Y3PLN1"/>
<dbReference type="Gene3D" id="1.10.287.130">
    <property type="match status" value="1"/>
</dbReference>
<dbReference type="InterPro" id="IPR003594">
    <property type="entry name" value="HATPase_dom"/>
</dbReference>
<evidence type="ECO:0000259" key="9">
    <source>
        <dbReference type="PROSITE" id="PS50109"/>
    </source>
</evidence>
<organism evidence="10 11">
    <name type="scientific">Brevibacillus parabrevis</name>
    <dbReference type="NCBI Taxonomy" id="54914"/>
    <lineage>
        <taxon>Bacteria</taxon>
        <taxon>Bacillati</taxon>
        <taxon>Bacillota</taxon>
        <taxon>Bacilli</taxon>
        <taxon>Bacillales</taxon>
        <taxon>Paenibacillaceae</taxon>
        <taxon>Brevibacillus</taxon>
    </lineage>
</organism>
<sequence>MSNLTFFPYDSSGVDNEMVETVTLNLLHVSRKILDLAPRITTIWMQEIVRSMEIPVTIPRDFAEKRTVLLARYLVEDVDQDMQNWALDMGEWLRSQEFPFSSILRTYQLYRNVFWRVLQPELQHWSLSPQDMHYLEKQLGKAMDESVFWAVYHFEQMINKELVQKEETISYLHNDKLTMLGKIAANMAHELRNPLCAIEGFLKLISESTQEQAQLQTYIQVVMHEFENLHRQITGFLSFSKKPILDEIFKTVQVEQLLAEVETLITPRLLGENIRFEKQIHPCSLACYEEGLKQVVVNLLNNAIDAVQNRTDKYVHIIATASDGWLYLSVENNGEMIPPDIVEVLFQPFFTTKQNGTGIGLSICKNIIEKHNGTIHCDSNEKRTRFVVSLPIVTVEEAVEPVEATN</sequence>
<protein>
    <recommendedName>
        <fullName evidence="2">histidine kinase</fullName>
        <ecNumber evidence="2">2.7.13.3</ecNumber>
    </recommendedName>
</protein>
<dbReference type="CDD" id="cd00082">
    <property type="entry name" value="HisKA"/>
    <property type="match status" value="1"/>
</dbReference>
<dbReference type="InterPro" id="IPR050736">
    <property type="entry name" value="Sensor_HK_Regulatory"/>
</dbReference>
<dbReference type="InterPro" id="IPR004358">
    <property type="entry name" value="Sig_transdc_His_kin-like_C"/>
</dbReference>
<dbReference type="Gene3D" id="3.30.565.10">
    <property type="entry name" value="Histidine kinase-like ATPase, C-terminal domain"/>
    <property type="match status" value="1"/>
</dbReference>
<dbReference type="InterPro" id="IPR003661">
    <property type="entry name" value="HisK_dim/P_dom"/>
</dbReference>
<keyword evidence="5" id="KW-0547">Nucleotide-binding</keyword>
<gene>
    <name evidence="10" type="ORF">BPA01_39230</name>
</gene>
<keyword evidence="8" id="KW-0902">Two-component regulatory system</keyword>
<keyword evidence="4" id="KW-0808">Transferase</keyword>
<feature type="domain" description="Histidine kinase" evidence="9">
    <location>
        <begin position="186"/>
        <end position="394"/>
    </location>
</feature>
<evidence type="ECO:0000256" key="3">
    <source>
        <dbReference type="ARBA" id="ARBA00022553"/>
    </source>
</evidence>
<dbReference type="PRINTS" id="PR00344">
    <property type="entry name" value="BCTRLSENSOR"/>
</dbReference>
<dbReference type="SMART" id="SM00388">
    <property type="entry name" value="HisKA"/>
    <property type="match status" value="1"/>
</dbReference>
<keyword evidence="6" id="KW-0418">Kinase</keyword>
<dbReference type="PANTHER" id="PTHR43711:SF26">
    <property type="entry name" value="SENSOR HISTIDINE KINASE RCSC"/>
    <property type="match status" value="1"/>
</dbReference>
<dbReference type="Pfam" id="PF00512">
    <property type="entry name" value="HisKA"/>
    <property type="match status" value="1"/>
</dbReference>
<name>A0A4Y3PLN1_BREPA</name>
<dbReference type="PROSITE" id="PS50109">
    <property type="entry name" value="HIS_KIN"/>
    <property type="match status" value="1"/>
</dbReference>
<dbReference type="GO" id="GO:0000155">
    <property type="term" value="F:phosphorelay sensor kinase activity"/>
    <property type="evidence" value="ECO:0007669"/>
    <property type="project" value="InterPro"/>
</dbReference>
<dbReference type="InterPro" id="IPR005467">
    <property type="entry name" value="His_kinase_dom"/>
</dbReference>
<dbReference type="SMART" id="SM00387">
    <property type="entry name" value="HATPase_c"/>
    <property type="match status" value="1"/>
</dbReference>
<dbReference type="SUPFAM" id="SSF47384">
    <property type="entry name" value="Homodimeric domain of signal transducing histidine kinase"/>
    <property type="match status" value="1"/>
</dbReference>
<dbReference type="STRING" id="54914.AV540_22825"/>
<evidence type="ECO:0000256" key="8">
    <source>
        <dbReference type="ARBA" id="ARBA00023012"/>
    </source>
</evidence>
<evidence type="ECO:0000256" key="6">
    <source>
        <dbReference type="ARBA" id="ARBA00022777"/>
    </source>
</evidence>